<proteinExistence type="predicted"/>
<dbReference type="PANTHER" id="PTHR12049">
    <property type="entry name" value="PROTEIN ARGININE METHYLTRANSFERASE NDUFAF7, MITOCHONDRIAL"/>
    <property type="match status" value="1"/>
</dbReference>
<dbReference type="InterPro" id="IPR038375">
    <property type="entry name" value="NDUFAF7_sf"/>
</dbReference>
<keyword evidence="2 3" id="KW-0808">Transferase</keyword>
<reference evidence="3 4" key="1">
    <citation type="journal article" date="2023" name="ISME J.">
        <title>Cultivation and genomic characterization of novel and ubiquitous marine nitrite-oxidizing bacteria from the Nitrospirales.</title>
        <authorList>
            <person name="Mueller A.J."/>
            <person name="Daebeler A."/>
            <person name="Herbold C.W."/>
            <person name="Kirkegaard R.H."/>
            <person name="Daims H."/>
        </authorList>
    </citation>
    <scope>NUCLEOTIDE SEQUENCE [LARGE SCALE GENOMIC DNA]</scope>
    <source>
        <strain evidence="3 4">EB</strain>
    </source>
</reference>
<dbReference type="Pfam" id="PF02636">
    <property type="entry name" value="Methyltransf_28"/>
    <property type="match status" value="1"/>
</dbReference>
<gene>
    <name evidence="3" type="ORF">PPG34_04710</name>
</gene>
<dbReference type="RefSeq" id="WP_313831989.1">
    <property type="nucleotide sequence ID" value="NZ_JAQOUE010000001.1"/>
</dbReference>
<dbReference type="GO" id="GO:0032259">
    <property type="term" value="P:methylation"/>
    <property type="evidence" value="ECO:0007669"/>
    <property type="project" value="UniProtKB-KW"/>
</dbReference>
<evidence type="ECO:0000256" key="2">
    <source>
        <dbReference type="ARBA" id="ARBA00022679"/>
    </source>
</evidence>
<evidence type="ECO:0000256" key="1">
    <source>
        <dbReference type="ARBA" id="ARBA00022603"/>
    </source>
</evidence>
<dbReference type="EMBL" id="JAQOUE010000001">
    <property type="protein sequence ID" value="MDT7041640.1"/>
    <property type="molecule type" value="Genomic_DNA"/>
</dbReference>
<accession>A0ABU3K5H1</accession>
<comment type="caution">
    <text evidence="3">The sequence shown here is derived from an EMBL/GenBank/DDBJ whole genome shotgun (WGS) entry which is preliminary data.</text>
</comment>
<sequence length="396" mass="44029">MATPLSQKIASHIREIGHPITFANFMEMALYDSEYGYYTTGSSPGQSGRPGFPIGMAGGDFYTAPCVSPLLAQILVRQLQEIDGRLGHPSDFTLLEMGPGEGRLIKDILDEIKKVDSDLYARLSIILIERSPFLQTVQKQAVEGHSHINKKVTWVSHLNNLKDESLVGVFLSNELVDAFPVHRVRMEPEGLKEIYVDLVDGQFVEYLDEPSTDDLLKVLKACESTLPVGMTTEINVNAVEWMQEVVRVLHAGVVLTIDYGHTSQDYFSPQRNEGTLMCYYRHTVTTNPYERIGEQDMTAHVNFSNLAQVGEKTGLTLTGFTNLIHFLMSLGIDEIISGYDQESPEVKGAIELLRPQGMGTTFKVLIQHKGVEISTLQALRHRPFFDGVLIPVGCGT</sequence>
<dbReference type="Proteomes" id="UP001250932">
    <property type="component" value="Unassembled WGS sequence"/>
</dbReference>
<evidence type="ECO:0000313" key="3">
    <source>
        <dbReference type="EMBL" id="MDT7041640.1"/>
    </source>
</evidence>
<name>A0ABU3K5H1_9BACT</name>
<protein>
    <submittedName>
        <fullName evidence="3">SAM-dependent methyltransferase</fullName>
        <ecNumber evidence="3">2.1.1.-</ecNumber>
    </submittedName>
</protein>
<dbReference type="InterPro" id="IPR029063">
    <property type="entry name" value="SAM-dependent_MTases_sf"/>
</dbReference>
<dbReference type="SUPFAM" id="SSF53335">
    <property type="entry name" value="S-adenosyl-L-methionine-dependent methyltransferases"/>
    <property type="match status" value="1"/>
</dbReference>
<dbReference type="Gene3D" id="3.40.50.12710">
    <property type="match status" value="1"/>
</dbReference>
<keyword evidence="1 3" id="KW-0489">Methyltransferase</keyword>
<evidence type="ECO:0000313" key="4">
    <source>
        <dbReference type="Proteomes" id="UP001250932"/>
    </source>
</evidence>
<dbReference type="PANTHER" id="PTHR12049:SF7">
    <property type="entry name" value="PROTEIN ARGININE METHYLTRANSFERASE NDUFAF7, MITOCHONDRIAL"/>
    <property type="match status" value="1"/>
</dbReference>
<dbReference type="InterPro" id="IPR003788">
    <property type="entry name" value="NDUFAF7"/>
</dbReference>
<keyword evidence="4" id="KW-1185">Reference proteome</keyword>
<organism evidence="3 4">
    <name type="scientific">Candidatus Nitronereus thalassa</name>
    <dbReference type="NCBI Taxonomy" id="3020898"/>
    <lineage>
        <taxon>Bacteria</taxon>
        <taxon>Pseudomonadati</taxon>
        <taxon>Nitrospirota</taxon>
        <taxon>Nitrospiria</taxon>
        <taxon>Nitrospirales</taxon>
        <taxon>Nitrospiraceae</taxon>
        <taxon>Candidatus Nitronereus</taxon>
    </lineage>
</organism>
<dbReference type="GO" id="GO:0008168">
    <property type="term" value="F:methyltransferase activity"/>
    <property type="evidence" value="ECO:0007669"/>
    <property type="project" value="UniProtKB-KW"/>
</dbReference>
<dbReference type="EC" id="2.1.1.-" evidence="3"/>